<proteinExistence type="predicted"/>
<dbReference type="Proteomes" id="UP000244962">
    <property type="component" value="Unassembled WGS sequence"/>
</dbReference>
<accession>A0A2U1TC30</accession>
<evidence type="ECO:0000313" key="4">
    <source>
        <dbReference type="Proteomes" id="UP000244962"/>
    </source>
</evidence>
<feature type="transmembrane region" description="Helical" evidence="2">
    <location>
        <begin position="112"/>
        <end position="137"/>
    </location>
</feature>
<dbReference type="AlphaFoldDB" id="A0A2U1TC30"/>
<evidence type="ECO:0000256" key="2">
    <source>
        <dbReference type="SAM" id="Phobius"/>
    </source>
</evidence>
<feature type="region of interest" description="Disordered" evidence="1">
    <location>
        <begin position="1"/>
        <end position="32"/>
    </location>
</feature>
<keyword evidence="4" id="KW-1185">Reference proteome</keyword>
<keyword evidence="2" id="KW-0472">Membrane</keyword>
<protein>
    <recommendedName>
        <fullName evidence="5">DUF4190 domain-containing protein</fullName>
    </recommendedName>
</protein>
<evidence type="ECO:0000313" key="3">
    <source>
        <dbReference type="EMBL" id="PWC06452.1"/>
    </source>
</evidence>
<comment type="caution">
    <text evidence="3">The sequence shown here is derived from an EMBL/GenBank/DDBJ whole genome shotgun (WGS) entry which is preliminary data.</text>
</comment>
<evidence type="ECO:0008006" key="5">
    <source>
        <dbReference type="Google" id="ProtNLM"/>
    </source>
</evidence>
<gene>
    <name evidence="3" type="ORF">DF223_12740</name>
</gene>
<sequence>MTNPPPSPYGSAGEGNTQQPPYPAQPPYNASQFYRQDQPHYGYVPVGGQGSPKPGNGPGLASLIIGIVSVGVAFIPFANFLSFLLGVTGIVLGIIGLVLADRPRGQAIWGTVLSFVSLVLAAVMIVAYTFGFIFAIGEAVDETPRARPGITATPEPRAAVESLTLGSPVEFVDTDGETVYLATVTAYDLDATDLVLAVEGNPVPPEGMNWAMVSVAAAPRAQAGTDPGEEITVEYLAADGNEVYSATDDLNAAPDPDFTEFTDVALNETVVGNIVIPIPSDDPGGGLIALSYSGAEGTDGPYYFAVD</sequence>
<name>A0A2U1TC30_9MICO</name>
<organism evidence="3 4">
    <name type="scientific">Mycetocola zhujimingii</name>
    <dbReference type="NCBI Taxonomy" id="2079792"/>
    <lineage>
        <taxon>Bacteria</taxon>
        <taxon>Bacillati</taxon>
        <taxon>Actinomycetota</taxon>
        <taxon>Actinomycetes</taxon>
        <taxon>Micrococcales</taxon>
        <taxon>Microbacteriaceae</taxon>
        <taxon>Mycetocola</taxon>
    </lineage>
</organism>
<dbReference type="EMBL" id="QEFB01000013">
    <property type="protein sequence ID" value="PWC06452.1"/>
    <property type="molecule type" value="Genomic_DNA"/>
</dbReference>
<dbReference type="RefSeq" id="WP_108963437.1">
    <property type="nucleotide sequence ID" value="NZ_QEFB01000013.1"/>
</dbReference>
<keyword evidence="2" id="KW-1133">Transmembrane helix</keyword>
<reference evidence="4" key="1">
    <citation type="submission" date="2018-04" db="EMBL/GenBank/DDBJ databases">
        <authorList>
            <person name="Liu S."/>
            <person name="Wang Z."/>
            <person name="Li J."/>
        </authorList>
    </citation>
    <scope>NUCLEOTIDE SEQUENCE [LARGE SCALE GENOMIC DNA]</scope>
    <source>
        <strain evidence="4">622</strain>
    </source>
</reference>
<feature type="transmembrane region" description="Helical" evidence="2">
    <location>
        <begin position="59"/>
        <end position="77"/>
    </location>
</feature>
<feature type="transmembrane region" description="Helical" evidence="2">
    <location>
        <begin position="83"/>
        <end position="100"/>
    </location>
</feature>
<evidence type="ECO:0000256" key="1">
    <source>
        <dbReference type="SAM" id="MobiDB-lite"/>
    </source>
</evidence>
<keyword evidence="2" id="KW-0812">Transmembrane</keyword>